<dbReference type="PRINTS" id="PR00866">
    <property type="entry name" value="RNADNAPOLMS"/>
</dbReference>
<evidence type="ECO:0000259" key="10">
    <source>
        <dbReference type="PROSITE" id="PS50878"/>
    </source>
</evidence>
<sequence>MGQAKPYDIPKRWVWEAYKRVKANRGAAGVDEQSIEVFEADLQSNLYKLWNRMSSGSYFPPPVKRVQIDKRDGGKRPLGIPTVSDRVAQAVVKGYLEPDLEKHFHPDSFGYRPGKSALDAVGVARQRCWRHPFVLDLDIRAYFDSISHELLLKAIRKHTDCAWVLLYIERWLKAPVQLEDGTPEPREKGTPQGSVVSPLMANLFLHYAFDMWMRRNHPSIPFERYADDILCHCDSERQAQELKEALAKRFAECGLELHPDKTKIVYCKDDDRRGDYPEQKFDFLGYTFRARRSKNRWGKHFVNFSPGVSNAATKAIRQEIRAWQLRCRVDKRIDDLARMFNPIIRGWMNYYGRYYKSALYPTLRHLDRCLARWAMSKYKRLRRHRRRAEHWVREIACRTPTLLAHWPMLHKTAAGR</sequence>
<accession>A0A8I2C6T8</accession>
<dbReference type="PROSITE" id="PS50878">
    <property type="entry name" value="RT_POL"/>
    <property type="match status" value="1"/>
</dbReference>
<dbReference type="Pfam" id="PF08388">
    <property type="entry name" value="GIIM"/>
    <property type="match status" value="1"/>
</dbReference>
<dbReference type="InterPro" id="IPR000477">
    <property type="entry name" value="RT_dom"/>
</dbReference>
<evidence type="ECO:0000313" key="12">
    <source>
        <dbReference type="EMBL" id="MBP1299861.1"/>
    </source>
</evidence>
<evidence type="ECO:0000313" key="13">
    <source>
        <dbReference type="Proteomes" id="UP000673383"/>
    </source>
</evidence>
<dbReference type="InterPro" id="IPR000123">
    <property type="entry name" value="Reverse_transcriptase_msDNA"/>
</dbReference>
<keyword evidence="4" id="KW-0479">Metal-binding</keyword>
<dbReference type="EC" id="2.7.7.49" evidence="1"/>
<evidence type="ECO:0000256" key="5">
    <source>
        <dbReference type="ARBA" id="ARBA00022842"/>
    </source>
</evidence>
<dbReference type="NCBIfam" id="TIGR04416">
    <property type="entry name" value="group_II_RT_mat"/>
    <property type="match status" value="1"/>
</dbReference>
<proteinExistence type="inferred from homology"/>
<dbReference type="GO" id="GO:0046872">
    <property type="term" value="F:metal ion binding"/>
    <property type="evidence" value="ECO:0007669"/>
    <property type="project" value="UniProtKB-KW"/>
</dbReference>
<keyword evidence="7" id="KW-0051">Antiviral defense</keyword>
<dbReference type="GO" id="GO:0003723">
    <property type="term" value="F:RNA binding"/>
    <property type="evidence" value="ECO:0007669"/>
    <property type="project" value="InterPro"/>
</dbReference>
<protein>
    <recommendedName>
        <fullName evidence="1">RNA-directed DNA polymerase</fullName>
        <ecNumber evidence="1">2.7.7.49</ecNumber>
    </recommendedName>
</protein>
<keyword evidence="2" id="KW-0808">Transferase</keyword>
<dbReference type="Pfam" id="PF00078">
    <property type="entry name" value="RVT_1"/>
    <property type="match status" value="1"/>
</dbReference>
<gene>
    <name evidence="11" type="ORF">JOH49_009488</name>
    <name evidence="12" type="ORF">JOH49_009614</name>
</gene>
<evidence type="ECO:0000313" key="11">
    <source>
        <dbReference type="EMBL" id="MBP1299735.1"/>
    </source>
</evidence>
<dbReference type="PANTHER" id="PTHR34047">
    <property type="entry name" value="NUCLEAR INTRON MATURASE 1, MITOCHONDRIAL-RELATED"/>
    <property type="match status" value="1"/>
</dbReference>
<evidence type="ECO:0000256" key="9">
    <source>
        <dbReference type="ARBA" id="ARBA00048173"/>
    </source>
</evidence>
<dbReference type="CDD" id="cd01651">
    <property type="entry name" value="RT_G2_intron"/>
    <property type="match status" value="1"/>
</dbReference>
<dbReference type="EMBL" id="JAFICZ010000001">
    <property type="protein sequence ID" value="MBP1299735.1"/>
    <property type="molecule type" value="Genomic_DNA"/>
</dbReference>
<feature type="domain" description="Reverse transcriptase" evidence="10">
    <location>
        <begin position="49"/>
        <end position="288"/>
    </location>
</feature>
<dbReference type="SUPFAM" id="SSF56672">
    <property type="entry name" value="DNA/RNA polymerases"/>
    <property type="match status" value="1"/>
</dbReference>
<dbReference type="GO" id="GO:0051607">
    <property type="term" value="P:defense response to virus"/>
    <property type="evidence" value="ECO:0007669"/>
    <property type="project" value="UniProtKB-KW"/>
</dbReference>
<dbReference type="RefSeq" id="WP_209945882.1">
    <property type="nucleotide sequence ID" value="NZ_JAFICZ010000001.1"/>
</dbReference>
<comment type="catalytic activity">
    <reaction evidence="9">
        <text>DNA(n) + a 2'-deoxyribonucleoside 5'-triphosphate = DNA(n+1) + diphosphate</text>
        <dbReference type="Rhea" id="RHEA:22508"/>
        <dbReference type="Rhea" id="RHEA-COMP:17339"/>
        <dbReference type="Rhea" id="RHEA-COMP:17340"/>
        <dbReference type="ChEBI" id="CHEBI:33019"/>
        <dbReference type="ChEBI" id="CHEBI:61560"/>
        <dbReference type="ChEBI" id="CHEBI:173112"/>
        <dbReference type="EC" id="2.7.7.49"/>
    </reaction>
</comment>
<dbReference type="AlphaFoldDB" id="A0A8I2C6T8"/>
<evidence type="ECO:0000256" key="1">
    <source>
        <dbReference type="ARBA" id="ARBA00012493"/>
    </source>
</evidence>
<organism evidence="11 13">
    <name type="scientific">Bradyrhizobium elkanii</name>
    <dbReference type="NCBI Taxonomy" id="29448"/>
    <lineage>
        <taxon>Bacteria</taxon>
        <taxon>Pseudomonadati</taxon>
        <taxon>Pseudomonadota</taxon>
        <taxon>Alphaproteobacteria</taxon>
        <taxon>Hyphomicrobiales</taxon>
        <taxon>Nitrobacteraceae</taxon>
        <taxon>Bradyrhizobium</taxon>
    </lineage>
</organism>
<dbReference type="GO" id="GO:0003964">
    <property type="term" value="F:RNA-directed DNA polymerase activity"/>
    <property type="evidence" value="ECO:0007669"/>
    <property type="project" value="UniProtKB-KW"/>
</dbReference>
<dbReference type="InterPro" id="IPR013597">
    <property type="entry name" value="Mat_intron_G2"/>
</dbReference>
<dbReference type="PANTHER" id="PTHR34047:SF3">
    <property type="entry name" value="BLR2052 PROTEIN"/>
    <property type="match status" value="1"/>
</dbReference>
<dbReference type="Proteomes" id="UP000673383">
    <property type="component" value="Unassembled WGS sequence"/>
</dbReference>
<keyword evidence="6 11" id="KW-0695">RNA-directed DNA polymerase</keyword>
<reference evidence="11" key="1">
    <citation type="submission" date="2021-02" db="EMBL/GenBank/DDBJ databases">
        <title>Genomic Encyclopedia of Type Strains, Phase IV (KMG-V): Genome sequencing to study the core and pangenomes of soil and plant-associated prokaryotes.</title>
        <authorList>
            <person name="Whitman W."/>
        </authorList>
    </citation>
    <scope>NUCLEOTIDE SEQUENCE</scope>
    <source>
        <strain evidence="11">USDA 406</strain>
    </source>
</reference>
<evidence type="ECO:0000256" key="3">
    <source>
        <dbReference type="ARBA" id="ARBA00022695"/>
    </source>
</evidence>
<evidence type="ECO:0000256" key="6">
    <source>
        <dbReference type="ARBA" id="ARBA00022918"/>
    </source>
</evidence>
<keyword evidence="5" id="KW-0460">Magnesium</keyword>
<evidence type="ECO:0000256" key="7">
    <source>
        <dbReference type="ARBA" id="ARBA00023118"/>
    </source>
</evidence>
<evidence type="ECO:0000256" key="8">
    <source>
        <dbReference type="ARBA" id="ARBA00034120"/>
    </source>
</evidence>
<dbReference type="InterPro" id="IPR051083">
    <property type="entry name" value="GrpII_Intron_Splice-Mob/Def"/>
</dbReference>
<dbReference type="InterPro" id="IPR043502">
    <property type="entry name" value="DNA/RNA_pol_sf"/>
</dbReference>
<name>A0A8I2C6T8_BRAEL</name>
<dbReference type="EMBL" id="JAFICZ010000001">
    <property type="protein sequence ID" value="MBP1299861.1"/>
    <property type="molecule type" value="Genomic_DNA"/>
</dbReference>
<keyword evidence="3" id="KW-0548">Nucleotidyltransferase</keyword>
<comment type="caution">
    <text evidence="11">The sequence shown here is derived from an EMBL/GenBank/DDBJ whole genome shotgun (WGS) entry which is preliminary data.</text>
</comment>
<evidence type="ECO:0000256" key="4">
    <source>
        <dbReference type="ARBA" id="ARBA00022723"/>
    </source>
</evidence>
<evidence type="ECO:0000256" key="2">
    <source>
        <dbReference type="ARBA" id="ARBA00022679"/>
    </source>
</evidence>
<dbReference type="InterPro" id="IPR030931">
    <property type="entry name" value="Group_II_RT_mat"/>
</dbReference>
<comment type="similarity">
    <text evidence="8">Belongs to the bacterial reverse transcriptase family.</text>
</comment>